<dbReference type="Proteomes" id="UP000050741">
    <property type="component" value="Unassembled WGS sequence"/>
</dbReference>
<reference evidence="2" key="1">
    <citation type="submission" date="2014-05" db="EMBL/GenBank/DDBJ databases">
        <title>The genome and life-stage specific transcriptomes of Globodera pallida elucidate key aspects of plant parasitism by a cyst nematode.</title>
        <authorList>
            <person name="Cotton J.A."/>
            <person name="Lilley C.J."/>
            <person name="Jones L.M."/>
            <person name="Kikuchi T."/>
            <person name="Reid A.J."/>
            <person name="Thorpe P."/>
            <person name="Tsai I.J."/>
            <person name="Beasley H."/>
            <person name="Blok V."/>
            <person name="Cock P.J.A."/>
            <person name="Van den Akker S.E."/>
            <person name="Holroyd N."/>
            <person name="Hunt M."/>
            <person name="Mantelin S."/>
            <person name="Naghra H."/>
            <person name="Pain A."/>
            <person name="Palomares-Rius J.E."/>
            <person name="Zarowiecki M."/>
            <person name="Berriman M."/>
            <person name="Jones J.T."/>
            <person name="Urwin P.E."/>
        </authorList>
    </citation>
    <scope>NUCLEOTIDE SEQUENCE [LARGE SCALE GENOMIC DNA]</scope>
    <source>
        <strain evidence="2">Lindley</strain>
    </source>
</reference>
<protein>
    <submittedName>
        <fullName evidence="3">Uncharacterized protein</fullName>
    </submittedName>
</protein>
<feature type="compositionally biased region" description="Pro residues" evidence="1">
    <location>
        <begin position="1"/>
        <end position="14"/>
    </location>
</feature>
<keyword evidence="2" id="KW-1185">Reference proteome</keyword>
<feature type="compositionally biased region" description="Low complexity" evidence="1">
    <location>
        <begin position="91"/>
        <end position="103"/>
    </location>
</feature>
<evidence type="ECO:0000313" key="2">
    <source>
        <dbReference type="Proteomes" id="UP000050741"/>
    </source>
</evidence>
<accession>A0A183C3E5</accession>
<feature type="region of interest" description="Disordered" evidence="1">
    <location>
        <begin position="380"/>
        <end position="399"/>
    </location>
</feature>
<evidence type="ECO:0000256" key="1">
    <source>
        <dbReference type="SAM" id="MobiDB-lite"/>
    </source>
</evidence>
<dbReference type="WBParaSite" id="GPLIN_000738900">
    <property type="protein sequence ID" value="GPLIN_000738900"/>
    <property type="gene ID" value="GPLIN_000738900"/>
</dbReference>
<dbReference type="AlphaFoldDB" id="A0A183C3E5"/>
<sequence>MPSQQPPHFPPPPLLCSLGRCPSTSSSSSTSEKCQRRESPMSKHSIRAILEDGVEADDMETKLNKEKEEEEEEGGEDDESGGNRPPKKSPRLSSSSNGQLQQSVPDQQSAEFFSLLGQHSQVQLQQLALQNFLQQFLFHQQQQRKEHVPQPLPPVPSMPRALLAPGGKTLLSPLFTFFGAGGQPPFAARETQQSLLAQIASNWPSHQMPSLPAQTHAHPPHLAPSVNGATAAEAPRRQRHSSRRYGGSSDHLPTTTTVLPPSYQQQQQQSVPPMGGGTYVGGGGMYFHASLDSADYDPYGVESATVRKRSVGGGAGGGFLNLARRRTTEVRLQPEVNGGAIAGGHTAAVGRARETSALLDEEFKRPRSPIDRIKSLFRGNSKSRDSHHQPVTPQAAAAPASSAHFSAATAASASTRFASAIGAGGVPSSAAAYGGVGHYMGGGVGAGTTGCYKRYGAAGPLVGSGGAYGAGGTGGYGAPAAGHHYHNSRYSNGGGASAGAGYGRPSVGGMPRSNC</sequence>
<feature type="compositionally biased region" description="Acidic residues" evidence="1">
    <location>
        <begin position="68"/>
        <end position="80"/>
    </location>
</feature>
<feature type="region of interest" description="Disordered" evidence="1">
    <location>
        <begin position="206"/>
        <end position="258"/>
    </location>
</feature>
<evidence type="ECO:0000313" key="3">
    <source>
        <dbReference type="WBParaSite" id="GPLIN_000738900"/>
    </source>
</evidence>
<proteinExistence type="predicted"/>
<name>A0A183C3E5_GLOPA</name>
<reference evidence="3" key="2">
    <citation type="submission" date="2016-06" db="UniProtKB">
        <authorList>
            <consortium name="WormBaseParasite"/>
        </authorList>
    </citation>
    <scope>IDENTIFICATION</scope>
</reference>
<organism evidence="2 3">
    <name type="scientific">Globodera pallida</name>
    <name type="common">Potato cyst nematode worm</name>
    <name type="synonym">Heterodera pallida</name>
    <dbReference type="NCBI Taxonomy" id="36090"/>
    <lineage>
        <taxon>Eukaryota</taxon>
        <taxon>Metazoa</taxon>
        <taxon>Ecdysozoa</taxon>
        <taxon>Nematoda</taxon>
        <taxon>Chromadorea</taxon>
        <taxon>Rhabditida</taxon>
        <taxon>Tylenchina</taxon>
        <taxon>Tylenchomorpha</taxon>
        <taxon>Tylenchoidea</taxon>
        <taxon>Heteroderidae</taxon>
        <taxon>Heteroderinae</taxon>
        <taxon>Globodera</taxon>
    </lineage>
</organism>
<feature type="region of interest" description="Disordered" evidence="1">
    <location>
        <begin position="1"/>
        <end position="105"/>
    </location>
</feature>